<dbReference type="EMBL" id="JH159157">
    <property type="protein sequence ID" value="EGZ11579.1"/>
    <property type="molecule type" value="Genomic_DNA"/>
</dbReference>
<dbReference type="AlphaFoldDB" id="G4ZVZ9"/>
<proteinExistence type="predicted"/>
<evidence type="ECO:0000313" key="2">
    <source>
        <dbReference type="Proteomes" id="UP000002640"/>
    </source>
</evidence>
<organism evidence="1 2">
    <name type="scientific">Phytophthora sojae (strain P6497)</name>
    <name type="common">Soybean stem and root rot agent</name>
    <name type="synonym">Phytophthora megasperma f. sp. glycines</name>
    <dbReference type="NCBI Taxonomy" id="1094619"/>
    <lineage>
        <taxon>Eukaryota</taxon>
        <taxon>Sar</taxon>
        <taxon>Stramenopiles</taxon>
        <taxon>Oomycota</taxon>
        <taxon>Peronosporomycetes</taxon>
        <taxon>Peronosporales</taxon>
        <taxon>Peronosporaceae</taxon>
        <taxon>Phytophthora</taxon>
    </lineage>
</organism>
<sequence>KVRHCPLASKWIILSNRATRFRGEMECAVPPRPKVTEKMKEYIHRMDENAVPPRLIWSNLLRAPDVPKPVLGYPSYTQVQRSVK</sequence>
<keyword evidence="2" id="KW-1185">Reference proteome</keyword>
<dbReference type="Proteomes" id="UP000002640">
    <property type="component" value="Unassembled WGS sequence"/>
</dbReference>
<feature type="non-terminal residue" evidence="1">
    <location>
        <position position="1"/>
    </location>
</feature>
<protein>
    <submittedName>
        <fullName evidence="1">Uncharacterized protein</fullName>
    </submittedName>
</protein>
<feature type="non-terminal residue" evidence="1">
    <location>
        <position position="84"/>
    </location>
</feature>
<reference evidence="1 2" key="1">
    <citation type="journal article" date="2006" name="Science">
        <title>Phytophthora genome sequences uncover evolutionary origins and mechanisms of pathogenesis.</title>
        <authorList>
            <person name="Tyler B.M."/>
            <person name="Tripathy S."/>
            <person name="Zhang X."/>
            <person name="Dehal P."/>
            <person name="Jiang R.H."/>
            <person name="Aerts A."/>
            <person name="Arredondo F.D."/>
            <person name="Baxter L."/>
            <person name="Bensasson D."/>
            <person name="Beynon J.L."/>
            <person name="Chapman J."/>
            <person name="Damasceno C.M."/>
            <person name="Dorrance A.E."/>
            <person name="Dou D."/>
            <person name="Dickerman A.W."/>
            <person name="Dubchak I.L."/>
            <person name="Garbelotto M."/>
            <person name="Gijzen M."/>
            <person name="Gordon S.G."/>
            <person name="Govers F."/>
            <person name="Grunwald N.J."/>
            <person name="Huang W."/>
            <person name="Ivors K.L."/>
            <person name="Jones R.W."/>
            <person name="Kamoun S."/>
            <person name="Krampis K."/>
            <person name="Lamour K.H."/>
            <person name="Lee M.K."/>
            <person name="McDonald W.H."/>
            <person name="Medina M."/>
            <person name="Meijer H.J."/>
            <person name="Nordberg E.K."/>
            <person name="Maclean D.J."/>
            <person name="Ospina-Giraldo M.D."/>
            <person name="Morris P.F."/>
            <person name="Phuntumart V."/>
            <person name="Putnam N.H."/>
            <person name="Rash S."/>
            <person name="Rose J.K."/>
            <person name="Sakihama Y."/>
            <person name="Salamov A.A."/>
            <person name="Savidor A."/>
            <person name="Scheuring C.F."/>
            <person name="Smith B.M."/>
            <person name="Sobral B.W."/>
            <person name="Terry A."/>
            <person name="Torto-Alalibo T.A."/>
            <person name="Win J."/>
            <person name="Xu Z."/>
            <person name="Zhang H."/>
            <person name="Grigoriev I.V."/>
            <person name="Rokhsar D.S."/>
            <person name="Boore J.L."/>
        </authorList>
    </citation>
    <scope>NUCLEOTIDE SEQUENCE [LARGE SCALE GENOMIC DNA]</scope>
    <source>
        <strain evidence="1 2">P6497</strain>
    </source>
</reference>
<name>G4ZVZ9_PHYSP</name>
<dbReference type="InParanoid" id="G4ZVZ9"/>
<dbReference type="KEGG" id="psoj:PHYSODRAFT_380664"/>
<gene>
    <name evidence="1" type="ORF">PHYSODRAFT_380664</name>
</gene>
<dbReference type="GeneID" id="20650732"/>
<dbReference type="RefSeq" id="XP_009531912.1">
    <property type="nucleotide sequence ID" value="XM_009533617.1"/>
</dbReference>
<evidence type="ECO:0000313" key="1">
    <source>
        <dbReference type="EMBL" id="EGZ11579.1"/>
    </source>
</evidence>
<accession>G4ZVZ9</accession>